<name>T1H6H2_MEGSC</name>
<evidence type="ECO:0000313" key="1">
    <source>
        <dbReference type="EnsemblMetazoa" id="MESCA012305-PA"/>
    </source>
</evidence>
<dbReference type="InterPro" id="IPR016159">
    <property type="entry name" value="Cullin_repeat-like_dom_sf"/>
</dbReference>
<dbReference type="EnsemblMetazoa" id="MESCA012305-RA">
    <property type="protein sequence ID" value="MESCA012305-PA"/>
    <property type="gene ID" value="MESCA012305"/>
</dbReference>
<protein>
    <submittedName>
        <fullName evidence="1">Uncharacterized protein</fullName>
    </submittedName>
</protein>
<dbReference type="Proteomes" id="UP000015102">
    <property type="component" value="Unassembled WGS sequence"/>
</dbReference>
<dbReference type="OMA" id="VYANTEH"/>
<dbReference type="HOGENOM" id="CLU_1606797_0_0_1"/>
<dbReference type="SUPFAM" id="SSF74788">
    <property type="entry name" value="Cullin repeat-like"/>
    <property type="match status" value="1"/>
</dbReference>
<evidence type="ECO:0000313" key="2">
    <source>
        <dbReference type="Proteomes" id="UP000015102"/>
    </source>
</evidence>
<dbReference type="AlphaFoldDB" id="T1H6H2"/>
<sequence length="166" mass="18971">DTANFAQLTEKVNKYNELSKCMSGILTTFEQRLGKLEETILPVYQKTEHLQKRQQNLKALSNRDVVLSHYDVSQDVCNLIHRGPIEGSIHEFLNALDKLKVAMDYFLKTNSQSVELENVTSLFNNGCESLNNHYKALLKKHSSPLKPVELLDLIYIEDDSSNEDCI</sequence>
<proteinExistence type="predicted"/>
<accession>T1H6H2</accession>
<keyword evidence="2" id="KW-1185">Reference proteome</keyword>
<dbReference type="Pfam" id="PF20669">
    <property type="entry name" value="Exo70_N"/>
    <property type="match status" value="1"/>
</dbReference>
<dbReference type="Gene3D" id="1.20.1280.170">
    <property type="entry name" value="Exocyst complex component Exo70"/>
    <property type="match status" value="1"/>
</dbReference>
<dbReference type="STRING" id="36166.T1H6H2"/>
<organism evidence="1 2">
    <name type="scientific">Megaselia scalaris</name>
    <name type="common">Humpbacked fly</name>
    <name type="synonym">Phora scalaris</name>
    <dbReference type="NCBI Taxonomy" id="36166"/>
    <lineage>
        <taxon>Eukaryota</taxon>
        <taxon>Metazoa</taxon>
        <taxon>Ecdysozoa</taxon>
        <taxon>Arthropoda</taxon>
        <taxon>Hexapoda</taxon>
        <taxon>Insecta</taxon>
        <taxon>Pterygota</taxon>
        <taxon>Neoptera</taxon>
        <taxon>Endopterygota</taxon>
        <taxon>Diptera</taxon>
        <taxon>Brachycera</taxon>
        <taxon>Muscomorpha</taxon>
        <taxon>Platypezoidea</taxon>
        <taxon>Phoridae</taxon>
        <taxon>Megaseliini</taxon>
        <taxon>Megaselia</taxon>
    </lineage>
</organism>
<reference evidence="2" key="1">
    <citation type="submission" date="2013-02" db="EMBL/GenBank/DDBJ databases">
        <authorList>
            <person name="Hughes D."/>
        </authorList>
    </citation>
    <scope>NUCLEOTIDE SEQUENCE</scope>
    <source>
        <strain>Durham</strain>
        <strain evidence="2">NC isolate 2 -- Noor lab</strain>
    </source>
</reference>
<reference evidence="1" key="2">
    <citation type="submission" date="2015-06" db="UniProtKB">
        <authorList>
            <consortium name="EnsemblMetazoa"/>
        </authorList>
    </citation>
    <scope>IDENTIFICATION</scope>
</reference>